<accession>A0ABD5X8F5</accession>
<evidence type="ECO:0000313" key="2">
    <source>
        <dbReference type="EMBL" id="MFC7126238.1"/>
    </source>
</evidence>
<organism evidence="2 3">
    <name type="scientific">Halovenus rubra</name>
    <dbReference type="NCBI Taxonomy" id="869890"/>
    <lineage>
        <taxon>Archaea</taxon>
        <taxon>Methanobacteriati</taxon>
        <taxon>Methanobacteriota</taxon>
        <taxon>Stenosarchaea group</taxon>
        <taxon>Halobacteria</taxon>
        <taxon>Halobacteriales</taxon>
        <taxon>Haloarculaceae</taxon>
        <taxon>Halovenus</taxon>
    </lineage>
</organism>
<protein>
    <submittedName>
        <fullName evidence="2">DUF6149 family protein</fullName>
    </submittedName>
</protein>
<evidence type="ECO:0000256" key="1">
    <source>
        <dbReference type="SAM" id="MobiDB-lite"/>
    </source>
</evidence>
<feature type="region of interest" description="Disordered" evidence="1">
    <location>
        <begin position="170"/>
        <end position="195"/>
    </location>
</feature>
<reference evidence="2 3" key="1">
    <citation type="journal article" date="2014" name="Int. J. Syst. Evol. Microbiol.">
        <title>Complete genome sequence of Corynebacterium casei LMG S-19264T (=DSM 44701T), isolated from a smear-ripened cheese.</title>
        <authorList>
            <consortium name="US DOE Joint Genome Institute (JGI-PGF)"/>
            <person name="Walter F."/>
            <person name="Albersmeier A."/>
            <person name="Kalinowski J."/>
            <person name="Ruckert C."/>
        </authorList>
    </citation>
    <scope>NUCLEOTIDE SEQUENCE [LARGE SCALE GENOMIC DNA]</scope>
    <source>
        <strain evidence="2 3">CGMCC 4.7215</strain>
    </source>
</reference>
<dbReference type="InterPro" id="IPR046147">
    <property type="entry name" value="DUF6149"/>
</dbReference>
<dbReference type="EMBL" id="JBHSZQ010000020">
    <property type="protein sequence ID" value="MFC7126238.1"/>
    <property type="molecule type" value="Genomic_DNA"/>
</dbReference>
<evidence type="ECO:0000313" key="3">
    <source>
        <dbReference type="Proteomes" id="UP001596414"/>
    </source>
</evidence>
<name>A0ABD5X8F5_9EURY</name>
<dbReference type="Pfam" id="PF19646">
    <property type="entry name" value="DUF6149"/>
    <property type="match status" value="1"/>
</dbReference>
<dbReference type="RefSeq" id="WP_267635792.1">
    <property type="nucleotide sequence ID" value="NZ_JAODIY010000001.1"/>
</dbReference>
<dbReference type="AlphaFoldDB" id="A0ABD5X8F5"/>
<sequence>MKIRQNPRHWAARKALTMPGISAVANYGLVRLHTKIFLEKAAKSRQDERKDHLDAFFDATMDTYLAALQADYSEAQAREITHIQANFDFFTHGWTEMMEIPGDELEEHYRRYDDFFSAHDITIDDALGEFRPATGVPSAPATPEKRDAATYENAIAGFSDDVYVELADGEMTVGSGQRPDEIDPTAAPGVEDNTE</sequence>
<proteinExistence type="predicted"/>
<comment type="caution">
    <text evidence="2">The sequence shown here is derived from an EMBL/GenBank/DDBJ whole genome shotgun (WGS) entry which is preliminary data.</text>
</comment>
<gene>
    <name evidence="2" type="ORF">ACFQJ7_09355</name>
</gene>
<dbReference type="Proteomes" id="UP001596414">
    <property type="component" value="Unassembled WGS sequence"/>
</dbReference>